<sequence length="156" mass="17943">MSSLYRLTSQSYSDLRRILSIKTKPLGEILQEADLISPFQLETALSNQIQYPDLRIGEILAKSGSIKPETADFFVRDWSKVLMEQEKNAIGYYFERAGILNQEQIEVILEEQRSTGVRFGTVAVFQGFIKSTTLDFFLANLFPQEIDKSPFINMYR</sequence>
<accession>A0A964BNT4</accession>
<proteinExistence type="predicted"/>
<dbReference type="SUPFAM" id="SSF160246">
    <property type="entry name" value="EspE N-terminal domain-like"/>
    <property type="match status" value="2"/>
</dbReference>
<comment type="caution">
    <text evidence="1">The sequence shown here is derived from an EMBL/GenBank/DDBJ whole genome shotgun (WGS) entry which is preliminary data.</text>
</comment>
<dbReference type="AlphaFoldDB" id="A0A964BNT4"/>
<organism evidence="1 2">
    <name type="scientific">Waterburya agarophytonicola KI4</name>
    <dbReference type="NCBI Taxonomy" id="2874699"/>
    <lineage>
        <taxon>Bacteria</taxon>
        <taxon>Bacillati</taxon>
        <taxon>Cyanobacteriota</taxon>
        <taxon>Cyanophyceae</taxon>
        <taxon>Pleurocapsales</taxon>
        <taxon>Hyellaceae</taxon>
        <taxon>Waterburya</taxon>
        <taxon>Waterburya agarophytonicola</taxon>
    </lineage>
</organism>
<dbReference type="EMBL" id="JADWDC010000006">
    <property type="protein sequence ID" value="MCC0176107.1"/>
    <property type="molecule type" value="Genomic_DNA"/>
</dbReference>
<protein>
    <submittedName>
        <fullName evidence="1">Uncharacterized protein</fullName>
    </submittedName>
</protein>
<evidence type="ECO:0000313" key="2">
    <source>
        <dbReference type="Proteomes" id="UP000729733"/>
    </source>
</evidence>
<dbReference type="InterPro" id="IPR037257">
    <property type="entry name" value="T2SS_E_N_sf"/>
</dbReference>
<name>A0A964BNT4_9CYAN</name>
<dbReference type="RefSeq" id="WP_229639141.1">
    <property type="nucleotide sequence ID" value="NZ_JADWDC010000006.1"/>
</dbReference>
<evidence type="ECO:0000313" key="1">
    <source>
        <dbReference type="EMBL" id="MCC0176107.1"/>
    </source>
</evidence>
<dbReference type="Proteomes" id="UP000729733">
    <property type="component" value="Unassembled WGS sequence"/>
</dbReference>
<keyword evidence="2" id="KW-1185">Reference proteome</keyword>
<reference evidence="1" key="1">
    <citation type="journal article" date="2021" name="Antonie Van Leeuwenhoek">
        <title>Draft genome and description of Waterburya agarophytonicola gen. nov. sp. nov. (Pleurocapsales, Cyanobacteria): a seaweed symbiont.</title>
        <authorList>
            <person name="Bonthond G."/>
            <person name="Shalygin S."/>
            <person name="Bayer T."/>
            <person name="Weinberger F."/>
        </authorList>
    </citation>
    <scope>NUCLEOTIDE SEQUENCE</scope>
    <source>
        <strain evidence="1">KI4</strain>
    </source>
</reference>
<gene>
    <name evidence="1" type="ORF">I4641_03820</name>
</gene>